<dbReference type="InterPro" id="IPR036661">
    <property type="entry name" value="Luciferase-like_sf"/>
</dbReference>
<proteinExistence type="predicted"/>
<evidence type="ECO:0000313" key="7">
    <source>
        <dbReference type="Proteomes" id="UP000199051"/>
    </source>
</evidence>
<keyword evidence="7" id="KW-1185">Reference proteome</keyword>
<evidence type="ECO:0000259" key="5">
    <source>
        <dbReference type="Pfam" id="PF00296"/>
    </source>
</evidence>
<dbReference type="Proteomes" id="UP000199051">
    <property type="component" value="Unassembled WGS sequence"/>
</dbReference>
<accession>A0A1H9KW04</accession>
<evidence type="ECO:0000256" key="4">
    <source>
        <dbReference type="ARBA" id="ARBA00023033"/>
    </source>
</evidence>
<dbReference type="SUPFAM" id="SSF51679">
    <property type="entry name" value="Bacterial luciferase-like"/>
    <property type="match status" value="1"/>
</dbReference>
<dbReference type="EMBL" id="FOGI01000001">
    <property type="protein sequence ID" value="SER03372.1"/>
    <property type="molecule type" value="Genomic_DNA"/>
</dbReference>
<dbReference type="PANTHER" id="PTHR42847">
    <property type="entry name" value="ALKANESULFONATE MONOOXYGENASE"/>
    <property type="match status" value="1"/>
</dbReference>
<dbReference type="Pfam" id="PF00296">
    <property type="entry name" value="Bac_luciferase"/>
    <property type="match status" value="1"/>
</dbReference>
<keyword evidence="1" id="KW-0285">Flavoprotein</keyword>
<dbReference type="PANTHER" id="PTHR42847:SF4">
    <property type="entry name" value="ALKANESULFONATE MONOOXYGENASE-RELATED"/>
    <property type="match status" value="1"/>
</dbReference>
<keyword evidence="3" id="KW-0560">Oxidoreductase</keyword>
<organism evidence="6 7">
    <name type="scientific">Actinokineospora terrae</name>
    <dbReference type="NCBI Taxonomy" id="155974"/>
    <lineage>
        <taxon>Bacteria</taxon>
        <taxon>Bacillati</taxon>
        <taxon>Actinomycetota</taxon>
        <taxon>Actinomycetes</taxon>
        <taxon>Pseudonocardiales</taxon>
        <taxon>Pseudonocardiaceae</taxon>
        <taxon>Actinokineospora</taxon>
    </lineage>
</organism>
<evidence type="ECO:0000256" key="3">
    <source>
        <dbReference type="ARBA" id="ARBA00023002"/>
    </source>
</evidence>
<dbReference type="STRING" id="155974.SAMN04487818_101346"/>
<gene>
    <name evidence="6" type="ORF">SAMN04487818_101346</name>
</gene>
<keyword evidence="2" id="KW-0288">FMN</keyword>
<evidence type="ECO:0000256" key="2">
    <source>
        <dbReference type="ARBA" id="ARBA00022643"/>
    </source>
</evidence>
<evidence type="ECO:0000313" key="6">
    <source>
        <dbReference type="EMBL" id="SER03372.1"/>
    </source>
</evidence>
<evidence type="ECO:0000256" key="1">
    <source>
        <dbReference type="ARBA" id="ARBA00022630"/>
    </source>
</evidence>
<dbReference type="AlphaFoldDB" id="A0A1H9KW04"/>
<feature type="domain" description="Luciferase-like" evidence="5">
    <location>
        <begin position="9"/>
        <end position="249"/>
    </location>
</feature>
<protein>
    <submittedName>
        <fullName evidence="6">Flavin-dependent oxidoreductase, luciferase family (Includes alkanesulfonate monooxygenase SsuD and methylene tetrahydromethanopterin reductase)</fullName>
    </submittedName>
</protein>
<keyword evidence="4 6" id="KW-0503">Monooxygenase</keyword>
<name>A0A1H9KW04_9PSEU</name>
<dbReference type="RefSeq" id="WP_245782131.1">
    <property type="nucleotide sequence ID" value="NZ_FOGI01000001.1"/>
</dbReference>
<dbReference type="GO" id="GO:0008726">
    <property type="term" value="F:alkanesulfonate monooxygenase activity"/>
    <property type="evidence" value="ECO:0007669"/>
    <property type="project" value="TreeGrafter"/>
</dbReference>
<sequence>MTAVHVGAMRFGVVVLPEHEWKVAEQRWRTADQLGFHHAWTYDHLMWRWFADRRWYGAIPTLTAAATATDTIGLGLLVATPNFRHPAALAKDLVTVDDVANGRLVCGLGAGAPGHDASLLGQPPLDPRTRADRFTAFVDVLDRLLVQGDVDESSDWYTTANATFHPRAGQGERLPFAVAAAGPKGMDLAARFGRYWVTSGPPNDFDPKPLREIMPVLKRQQAAVDAACERADRDPASLRRLLLADAAVGGVTSSVAAYEDAAGDLADAGFTDLVVHWPRPDQPYRGDEQVVVDFAEKHLAGVACA</sequence>
<reference evidence="7" key="1">
    <citation type="submission" date="2016-10" db="EMBL/GenBank/DDBJ databases">
        <authorList>
            <person name="Varghese N."/>
            <person name="Submissions S."/>
        </authorList>
    </citation>
    <scope>NUCLEOTIDE SEQUENCE [LARGE SCALE GENOMIC DNA]</scope>
    <source>
        <strain evidence="7">DSM 44260</strain>
    </source>
</reference>
<dbReference type="Gene3D" id="3.20.20.30">
    <property type="entry name" value="Luciferase-like domain"/>
    <property type="match status" value="1"/>
</dbReference>
<dbReference type="InterPro" id="IPR050172">
    <property type="entry name" value="SsuD_RutA_monooxygenase"/>
</dbReference>
<dbReference type="InterPro" id="IPR011251">
    <property type="entry name" value="Luciferase-like_dom"/>
</dbReference>
<dbReference type="GO" id="GO:0046306">
    <property type="term" value="P:alkanesulfonate catabolic process"/>
    <property type="evidence" value="ECO:0007669"/>
    <property type="project" value="TreeGrafter"/>
</dbReference>